<proteinExistence type="predicted"/>
<organism evidence="2 3">
    <name type="scientific">Gibberella intermedia</name>
    <name type="common">Bulb rot disease fungus</name>
    <name type="synonym">Fusarium proliferatum</name>
    <dbReference type="NCBI Taxonomy" id="948311"/>
    <lineage>
        <taxon>Eukaryota</taxon>
        <taxon>Fungi</taxon>
        <taxon>Dikarya</taxon>
        <taxon>Ascomycota</taxon>
        <taxon>Pezizomycotina</taxon>
        <taxon>Sordariomycetes</taxon>
        <taxon>Hypocreomycetidae</taxon>
        <taxon>Hypocreales</taxon>
        <taxon>Nectriaceae</taxon>
        <taxon>Fusarium</taxon>
        <taxon>Fusarium fujikuroi species complex</taxon>
    </lineage>
</organism>
<evidence type="ECO:0000256" key="1">
    <source>
        <dbReference type="SAM" id="MobiDB-lite"/>
    </source>
</evidence>
<name>A0A365NPA1_GIBIN</name>
<dbReference type="Proteomes" id="UP000251714">
    <property type="component" value="Unassembled WGS sequence"/>
</dbReference>
<protein>
    <submittedName>
        <fullName evidence="2">Uncharacterized protein</fullName>
    </submittedName>
</protein>
<evidence type="ECO:0000313" key="3">
    <source>
        <dbReference type="Proteomes" id="UP000251714"/>
    </source>
</evidence>
<sequence length="146" mass="16472">MSSSESSESSESTESTESTEVEQSQLTVGVLKGLIEMNIRALYSSNKIRLFLVKRVEKRSGQVLYGAGVAMFSNTEDTNVFLRSSGRRLTVESALEDILDQTMAELSEDVEFPEWRIKKSKGIHYIITKTQITDKELTLILFVVRK</sequence>
<reference evidence="2 3" key="1">
    <citation type="submission" date="2017-12" db="EMBL/GenBank/DDBJ databases">
        <title>Genome sequence of the mycotoxigenic crop pathogen Fusarium proliferatum, strain ITEM 2341 from Date Palm.</title>
        <authorList>
            <person name="Almiman B.F."/>
            <person name="Shittu T.A."/>
            <person name="Muthumeenakshi S."/>
            <person name="Baroncelli R."/>
            <person name="Sreenivasaprasada S."/>
        </authorList>
    </citation>
    <scope>NUCLEOTIDE SEQUENCE [LARGE SCALE GENOMIC DNA]</scope>
    <source>
        <strain evidence="2 3">ITEM 2341</strain>
    </source>
</reference>
<dbReference type="EMBL" id="PKMI01000001">
    <property type="protein sequence ID" value="RBA22645.1"/>
    <property type="molecule type" value="Genomic_DNA"/>
</dbReference>
<feature type="compositionally biased region" description="Low complexity" evidence="1">
    <location>
        <begin position="1"/>
        <end position="18"/>
    </location>
</feature>
<accession>A0A365NPA1</accession>
<evidence type="ECO:0000313" key="2">
    <source>
        <dbReference type="EMBL" id="RBA22645.1"/>
    </source>
</evidence>
<comment type="caution">
    <text evidence="2">The sequence shown here is derived from an EMBL/GenBank/DDBJ whole genome shotgun (WGS) entry which is preliminary data.</text>
</comment>
<gene>
    <name evidence="2" type="ORF">FPRO05_00992</name>
</gene>
<feature type="region of interest" description="Disordered" evidence="1">
    <location>
        <begin position="1"/>
        <end position="22"/>
    </location>
</feature>
<dbReference type="AlphaFoldDB" id="A0A365NPA1"/>